<dbReference type="InterPro" id="IPR003593">
    <property type="entry name" value="AAA+_ATPase"/>
</dbReference>
<dbReference type="GO" id="GO:0015658">
    <property type="term" value="F:branched-chain amino acid transmembrane transporter activity"/>
    <property type="evidence" value="ECO:0007669"/>
    <property type="project" value="TreeGrafter"/>
</dbReference>
<dbReference type="Pfam" id="PF00005">
    <property type="entry name" value="ABC_tran"/>
    <property type="match status" value="1"/>
</dbReference>
<comment type="caution">
    <text evidence="8">The sequence shown here is derived from an EMBL/GenBank/DDBJ whole genome shotgun (WGS) entry which is preliminary data.</text>
</comment>
<evidence type="ECO:0000259" key="7">
    <source>
        <dbReference type="PROSITE" id="PS50893"/>
    </source>
</evidence>
<keyword evidence="5" id="KW-0029">Amino-acid transport</keyword>
<dbReference type="Proteomes" id="UP000324758">
    <property type="component" value="Unassembled WGS sequence"/>
</dbReference>
<keyword evidence="4 8" id="KW-0067">ATP-binding</keyword>
<accession>A0A5D3KDI3</accession>
<evidence type="ECO:0000256" key="4">
    <source>
        <dbReference type="ARBA" id="ARBA00022840"/>
    </source>
</evidence>
<dbReference type="SUPFAM" id="SSF52540">
    <property type="entry name" value="P-loop containing nucleoside triphosphate hydrolases"/>
    <property type="match status" value="1"/>
</dbReference>
<dbReference type="GO" id="GO:0016887">
    <property type="term" value="F:ATP hydrolysis activity"/>
    <property type="evidence" value="ECO:0007669"/>
    <property type="project" value="InterPro"/>
</dbReference>
<proteinExistence type="inferred from homology"/>
<dbReference type="AlphaFoldDB" id="A0A5D3KDI3"/>
<dbReference type="PROSITE" id="PS00211">
    <property type="entry name" value="ABC_TRANSPORTER_1"/>
    <property type="match status" value="1"/>
</dbReference>
<dbReference type="GO" id="GO:0015807">
    <property type="term" value="P:L-amino acid transport"/>
    <property type="evidence" value="ECO:0007669"/>
    <property type="project" value="TreeGrafter"/>
</dbReference>
<evidence type="ECO:0000256" key="3">
    <source>
        <dbReference type="ARBA" id="ARBA00022741"/>
    </source>
</evidence>
<dbReference type="Gene3D" id="3.40.50.300">
    <property type="entry name" value="P-loop containing nucleotide triphosphate hydrolases"/>
    <property type="match status" value="1"/>
</dbReference>
<comment type="function">
    <text evidence="6">Involved in beta-(1--&gt;2)glucan export. Transmembrane domains (TMD) form a pore in the inner membrane and the ATP-binding domain (NBD) is responsible for energy generation.</text>
</comment>
<keyword evidence="2" id="KW-0813">Transport</keyword>
<protein>
    <submittedName>
        <fullName evidence="8">ABC transporter ATP-binding protein</fullName>
    </submittedName>
</protein>
<evidence type="ECO:0000256" key="6">
    <source>
        <dbReference type="ARBA" id="ARBA00024722"/>
    </source>
</evidence>
<dbReference type="EMBL" id="VSSS01000030">
    <property type="protein sequence ID" value="TYL94129.1"/>
    <property type="molecule type" value="Genomic_DNA"/>
</dbReference>
<dbReference type="RefSeq" id="WP_148773892.1">
    <property type="nucleotide sequence ID" value="NZ_VSSS01000030.1"/>
</dbReference>
<dbReference type="InterPro" id="IPR052156">
    <property type="entry name" value="BCAA_Transport_ATP-bd_LivF"/>
</dbReference>
<dbReference type="SMART" id="SM00382">
    <property type="entry name" value="AAA"/>
    <property type="match status" value="1"/>
</dbReference>
<dbReference type="InterPro" id="IPR017871">
    <property type="entry name" value="ABC_transporter-like_CS"/>
</dbReference>
<name>A0A5D3KDI3_9BRAD</name>
<reference evidence="8 9" key="1">
    <citation type="submission" date="2019-08" db="EMBL/GenBank/DDBJ databases">
        <title>Bradyrhizobium hipponensis sp. nov., a rhizobium isolated from a Lupinus angustifolius root nodule in Tunisia.</title>
        <authorList>
            <person name="Off K."/>
            <person name="Rejili M."/>
            <person name="Mars M."/>
            <person name="Brachmann A."/>
            <person name="Marin M."/>
        </authorList>
    </citation>
    <scope>NUCLEOTIDE SEQUENCE [LARGE SCALE GENOMIC DNA]</scope>
    <source>
        <strain evidence="8 9">CTAW71</strain>
    </source>
</reference>
<keyword evidence="9" id="KW-1185">Reference proteome</keyword>
<evidence type="ECO:0000313" key="8">
    <source>
        <dbReference type="EMBL" id="TYL94129.1"/>
    </source>
</evidence>
<evidence type="ECO:0000313" key="9">
    <source>
        <dbReference type="Proteomes" id="UP000324758"/>
    </source>
</evidence>
<dbReference type="GO" id="GO:0005524">
    <property type="term" value="F:ATP binding"/>
    <property type="evidence" value="ECO:0007669"/>
    <property type="project" value="UniProtKB-KW"/>
</dbReference>
<dbReference type="PANTHER" id="PTHR43820:SF4">
    <property type="entry name" value="HIGH-AFFINITY BRANCHED-CHAIN AMINO ACID TRANSPORT ATP-BINDING PROTEIN LIVF"/>
    <property type="match status" value="1"/>
</dbReference>
<dbReference type="CDD" id="cd03224">
    <property type="entry name" value="ABC_TM1139_LivF_branched"/>
    <property type="match status" value="1"/>
</dbReference>
<dbReference type="InterPro" id="IPR003439">
    <property type="entry name" value="ABC_transporter-like_ATP-bd"/>
</dbReference>
<comment type="similarity">
    <text evidence="1">Belongs to the ABC transporter superfamily.</text>
</comment>
<feature type="domain" description="ABC transporter" evidence="7">
    <location>
        <begin position="2"/>
        <end position="234"/>
    </location>
</feature>
<organism evidence="8 9">
    <name type="scientific">Bradyrhizobium rifense</name>
    <dbReference type="NCBI Taxonomy" id="515499"/>
    <lineage>
        <taxon>Bacteria</taxon>
        <taxon>Pseudomonadati</taxon>
        <taxon>Pseudomonadota</taxon>
        <taxon>Alphaproteobacteria</taxon>
        <taxon>Hyphomicrobiales</taxon>
        <taxon>Nitrobacteraceae</taxon>
        <taxon>Bradyrhizobium</taxon>
    </lineage>
</organism>
<evidence type="ECO:0000256" key="2">
    <source>
        <dbReference type="ARBA" id="ARBA00022448"/>
    </source>
</evidence>
<evidence type="ECO:0000256" key="1">
    <source>
        <dbReference type="ARBA" id="ARBA00005417"/>
    </source>
</evidence>
<dbReference type="OrthoDB" id="9776369at2"/>
<dbReference type="PANTHER" id="PTHR43820">
    <property type="entry name" value="HIGH-AFFINITY BRANCHED-CHAIN AMINO ACID TRANSPORT ATP-BINDING PROTEIN LIVF"/>
    <property type="match status" value="1"/>
</dbReference>
<sequence length="234" mass="24965">MLELKGVSAVYGAVPAISQVSIRVNAGEAVGLLGANGAGKSTTLRAISGLVRLTSGIISFDGIDLASLPPHRIPELGIAHVPEGRQVFPEMSVQENLEIGAFVPRAKVERAKTMELVYEIFPRLAERKKQLAGTMSGGEQQMLAVGRGLMLKPRLLMLDEPSLGLAPVMTDVTFEKIAEIGKMGTAILLVEQNVSRALSLVDRAYVLESGRVTMQGKSDELANSKQVQSAYLGI</sequence>
<keyword evidence="3" id="KW-0547">Nucleotide-binding</keyword>
<dbReference type="InterPro" id="IPR027417">
    <property type="entry name" value="P-loop_NTPase"/>
</dbReference>
<dbReference type="PROSITE" id="PS50893">
    <property type="entry name" value="ABC_TRANSPORTER_2"/>
    <property type="match status" value="1"/>
</dbReference>
<gene>
    <name evidence="8" type="ORF">FXB40_20120</name>
</gene>
<evidence type="ECO:0000256" key="5">
    <source>
        <dbReference type="ARBA" id="ARBA00022970"/>
    </source>
</evidence>